<keyword evidence="1" id="KW-0812">Transmembrane</keyword>
<organism evidence="2 3">
    <name type="scientific">Sorangium cellulosum</name>
    <name type="common">Polyangium cellulosum</name>
    <dbReference type="NCBI Taxonomy" id="56"/>
    <lineage>
        <taxon>Bacteria</taxon>
        <taxon>Pseudomonadati</taxon>
        <taxon>Myxococcota</taxon>
        <taxon>Polyangia</taxon>
        <taxon>Polyangiales</taxon>
        <taxon>Polyangiaceae</taxon>
        <taxon>Sorangium</taxon>
    </lineage>
</organism>
<keyword evidence="1" id="KW-0472">Membrane</keyword>
<feature type="transmembrane region" description="Helical" evidence="1">
    <location>
        <begin position="248"/>
        <end position="270"/>
    </location>
</feature>
<dbReference type="Proteomes" id="UP000075260">
    <property type="component" value="Unassembled WGS sequence"/>
</dbReference>
<evidence type="ECO:0000313" key="2">
    <source>
        <dbReference type="EMBL" id="KYF64686.1"/>
    </source>
</evidence>
<dbReference type="EMBL" id="JEMA01000899">
    <property type="protein sequence ID" value="KYF64686.1"/>
    <property type="molecule type" value="Genomic_DNA"/>
</dbReference>
<proteinExistence type="predicted"/>
<accession>A0A150QAA8</accession>
<reference evidence="2 3" key="1">
    <citation type="submission" date="2014-02" db="EMBL/GenBank/DDBJ databases">
        <title>The small core and large imbalanced accessory genome model reveals a collaborative survival strategy of Sorangium cellulosum strains in nature.</title>
        <authorList>
            <person name="Han K."/>
            <person name="Peng R."/>
            <person name="Blom J."/>
            <person name="Li Y.-Z."/>
        </authorList>
    </citation>
    <scope>NUCLEOTIDE SEQUENCE [LARGE SCALE GENOMIC DNA]</scope>
    <source>
        <strain evidence="2 3">So0008-312</strain>
    </source>
</reference>
<sequence>MSTLRARATAELQRRIDVLPRDVERFEAAAAENARGFGIHASQVLALKILMDELIQRQRWIIEQLGADLSDADYADGFGKLLVEIAGAHGVWGVFSQTLAQREQPALAPSLDAADLVAADCYQTCMNRARNWGLIPREGMREPPLVCLEAHYGPVAVSRQNPLRVLRSSLRSYRDLRLPIPIVLLPADQTECAWLLSALCHEVGHNVDQDLALSSELARALLLDTDGKIPSERQAIWFGWTREILADAIGVLLGNAGLALALASFLLVVAPGSQQGELDRLDPHPHPMVRVPLLAALLRRLGVAPLEEAADRLDREWRALRAPAWVAPFLDDLGAIAGTFLEKKLDALGGRALAELHPDAAADVRRAAPLARFLASGALRPAPDKPSYFPYRLVPVAAQLAVASEPPPADLGAVQRRAMEFFAAIPRPPMLAGAASLSPQRASSYARLARSVDFTGDGA</sequence>
<evidence type="ECO:0000256" key="1">
    <source>
        <dbReference type="SAM" id="Phobius"/>
    </source>
</evidence>
<keyword evidence="1" id="KW-1133">Transmembrane helix</keyword>
<name>A0A150QAA8_SORCE</name>
<dbReference type="RefSeq" id="WP_061611548.1">
    <property type="nucleotide sequence ID" value="NZ_JEMA01000899.1"/>
</dbReference>
<gene>
    <name evidence="2" type="ORF">BE15_34965</name>
</gene>
<evidence type="ECO:0000313" key="3">
    <source>
        <dbReference type="Proteomes" id="UP000075260"/>
    </source>
</evidence>
<protein>
    <submittedName>
        <fullName evidence="2">Uncharacterized protein</fullName>
    </submittedName>
</protein>
<comment type="caution">
    <text evidence="2">The sequence shown here is derived from an EMBL/GenBank/DDBJ whole genome shotgun (WGS) entry which is preliminary data.</text>
</comment>
<dbReference type="OrthoDB" id="5500036at2"/>
<dbReference type="AlphaFoldDB" id="A0A150QAA8"/>